<dbReference type="Proteomes" id="UP000631114">
    <property type="component" value="Unassembled WGS sequence"/>
</dbReference>
<dbReference type="OrthoDB" id="1750715at2759"/>
<organism evidence="2 3">
    <name type="scientific">Coptis chinensis</name>
    <dbReference type="NCBI Taxonomy" id="261450"/>
    <lineage>
        <taxon>Eukaryota</taxon>
        <taxon>Viridiplantae</taxon>
        <taxon>Streptophyta</taxon>
        <taxon>Embryophyta</taxon>
        <taxon>Tracheophyta</taxon>
        <taxon>Spermatophyta</taxon>
        <taxon>Magnoliopsida</taxon>
        <taxon>Ranunculales</taxon>
        <taxon>Ranunculaceae</taxon>
        <taxon>Coptidoideae</taxon>
        <taxon>Coptis</taxon>
    </lineage>
</organism>
<accession>A0A835I6J9</accession>
<keyword evidence="3" id="KW-1185">Reference proteome</keyword>
<name>A0A835I6J9_9MAGN</name>
<dbReference type="AlphaFoldDB" id="A0A835I6J9"/>
<proteinExistence type="predicted"/>
<feature type="non-terminal residue" evidence="2">
    <location>
        <position position="127"/>
    </location>
</feature>
<gene>
    <name evidence="2" type="ORF">IFM89_030904</name>
</gene>
<sequence>LAQTPFSPPPPPPPRPIDEIEDDEGYRSTHSSEDEEDHVIANKVDFIGLTDNIIDVGDGSEQSVNKPSVWEVHFKTMTPVFIKEEVMRVFHVNISYWTTWNARFKSLQQIYGDYRESYNMVPVLCNM</sequence>
<comment type="caution">
    <text evidence="2">The sequence shown here is derived from an EMBL/GenBank/DDBJ whole genome shotgun (WGS) entry which is preliminary data.</text>
</comment>
<dbReference type="EMBL" id="JADFTS010000004">
    <property type="protein sequence ID" value="KAF9611359.1"/>
    <property type="molecule type" value="Genomic_DNA"/>
</dbReference>
<feature type="compositionally biased region" description="Pro residues" evidence="1">
    <location>
        <begin position="1"/>
        <end position="15"/>
    </location>
</feature>
<protein>
    <submittedName>
        <fullName evidence="2">Uncharacterized protein</fullName>
    </submittedName>
</protein>
<feature type="region of interest" description="Disordered" evidence="1">
    <location>
        <begin position="1"/>
        <end position="37"/>
    </location>
</feature>
<feature type="non-terminal residue" evidence="2">
    <location>
        <position position="1"/>
    </location>
</feature>
<reference evidence="2 3" key="1">
    <citation type="submission" date="2020-10" db="EMBL/GenBank/DDBJ databases">
        <title>The Coptis chinensis genome and diversification of protoberbering-type alkaloids.</title>
        <authorList>
            <person name="Wang B."/>
            <person name="Shu S."/>
            <person name="Song C."/>
            <person name="Liu Y."/>
        </authorList>
    </citation>
    <scope>NUCLEOTIDE SEQUENCE [LARGE SCALE GENOMIC DNA]</scope>
    <source>
        <strain evidence="2">HL-2020</strain>
        <tissue evidence="2">Leaf</tissue>
    </source>
</reference>
<evidence type="ECO:0000313" key="3">
    <source>
        <dbReference type="Proteomes" id="UP000631114"/>
    </source>
</evidence>
<evidence type="ECO:0000256" key="1">
    <source>
        <dbReference type="SAM" id="MobiDB-lite"/>
    </source>
</evidence>
<evidence type="ECO:0000313" key="2">
    <source>
        <dbReference type="EMBL" id="KAF9611359.1"/>
    </source>
</evidence>